<keyword evidence="2" id="KW-1185">Reference proteome</keyword>
<protein>
    <submittedName>
        <fullName evidence="1">Uncharacterized protein</fullName>
    </submittedName>
</protein>
<dbReference type="EMBL" id="BSTX01000002">
    <property type="protein sequence ID" value="GLZ78188.1"/>
    <property type="molecule type" value="Genomic_DNA"/>
</dbReference>
<proteinExistence type="predicted"/>
<reference evidence="1" key="1">
    <citation type="submission" date="2023-03" db="EMBL/GenBank/DDBJ databases">
        <title>Actinorhabdospora filicis NBRC 111898.</title>
        <authorList>
            <person name="Ichikawa N."/>
            <person name="Sato H."/>
            <person name="Tonouchi N."/>
        </authorList>
    </citation>
    <scope>NUCLEOTIDE SEQUENCE</scope>
    <source>
        <strain evidence="1">NBRC 111898</strain>
    </source>
</reference>
<gene>
    <name evidence="1" type="ORF">Afil01_29950</name>
</gene>
<dbReference type="InterPro" id="IPR011009">
    <property type="entry name" value="Kinase-like_dom_sf"/>
</dbReference>
<evidence type="ECO:0000313" key="1">
    <source>
        <dbReference type="EMBL" id="GLZ78188.1"/>
    </source>
</evidence>
<evidence type="ECO:0000313" key="2">
    <source>
        <dbReference type="Proteomes" id="UP001165079"/>
    </source>
</evidence>
<dbReference type="SUPFAM" id="SSF56112">
    <property type="entry name" value="Protein kinase-like (PK-like)"/>
    <property type="match status" value="1"/>
</dbReference>
<dbReference type="AlphaFoldDB" id="A0A9W6W9N7"/>
<name>A0A9W6W9N7_9ACTN</name>
<organism evidence="1 2">
    <name type="scientific">Actinorhabdospora filicis</name>
    <dbReference type="NCBI Taxonomy" id="1785913"/>
    <lineage>
        <taxon>Bacteria</taxon>
        <taxon>Bacillati</taxon>
        <taxon>Actinomycetota</taxon>
        <taxon>Actinomycetes</taxon>
        <taxon>Micromonosporales</taxon>
        <taxon>Micromonosporaceae</taxon>
        <taxon>Actinorhabdospora</taxon>
    </lineage>
</organism>
<comment type="caution">
    <text evidence="1">The sequence shown here is derived from an EMBL/GenBank/DDBJ whole genome shotgun (WGS) entry which is preliminary data.</text>
</comment>
<dbReference type="Proteomes" id="UP001165079">
    <property type="component" value="Unassembled WGS sequence"/>
</dbReference>
<accession>A0A9W6W9N7</accession>
<sequence length="77" mass="8563">MRIAHTPVDMAREVALVRALPPEVGHPEILGEGTVEGHGWIVTAEVRGRNLHEAWPALTPAEQRRAVGQLWARAQWL</sequence>